<dbReference type="AlphaFoldDB" id="A0A7X1I1D3"/>
<dbReference type="OrthoDB" id="9805123at2"/>
<keyword evidence="2" id="KW-0378">Hydrolase</keyword>
<dbReference type="InterPro" id="IPR029058">
    <property type="entry name" value="AB_hydrolase_fold"/>
</dbReference>
<evidence type="ECO:0000313" key="3">
    <source>
        <dbReference type="Proteomes" id="UP000517694"/>
    </source>
</evidence>
<accession>A0A7X1I1D3</accession>
<dbReference type="Proteomes" id="UP000517694">
    <property type="component" value="Unassembled WGS sequence"/>
</dbReference>
<protein>
    <submittedName>
        <fullName evidence="2">Alpha/beta hydrolase</fullName>
    </submittedName>
</protein>
<evidence type="ECO:0000313" key="2">
    <source>
        <dbReference type="EMBL" id="MBC2866924.1"/>
    </source>
</evidence>
<dbReference type="Gene3D" id="3.40.50.1820">
    <property type="entry name" value="alpha/beta hydrolase"/>
    <property type="match status" value="1"/>
</dbReference>
<reference evidence="2 3" key="1">
    <citation type="submission" date="2020-08" db="EMBL/GenBank/DDBJ databases">
        <title>Whole-Genome Sequence of French Clinical Streptomyces mexicanus Strain Q0842.</title>
        <authorList>
            <person name="Boxberger M."/>
            <person name="La Scola B."/>
        </authorList>
    </citation>
    <scope>NUCLEOTIDE SEQUENCE [LARGE SCALE GENOMIC DNA]</scope>
    <source>
        <strain evidence="2 3">Marseille-Q0842</strain>
    </source>
</reference>
<dbReference type="SUPFAM" id="SSF53474">
    <property type="entry name" value="alpha/beta-Hydrolases"/>
    <property type="match status" value="1"/>
</dbReference>
<organism evidence="2 3">
    <name type="scientific">Streptomyces mexicanus</name>
    <dbReference type="NCBI Taxonomy" id="178566"/>
    <lineage>
        <taxon>Bacteria</taxon>
        <taxon>Bacillati</taxon>
        <taxon>Actinomycetota</taxon>
        <taxon>Actinomycetes</taxon>
        <taxon>Kitasatosporales</taxon>
        <taxon>Streptomycetaceae</taxon>
        <taxon>Streptomyces</taxon>
    </lineage>
</organism>
<dbReference type="InterPro" id="IPR051411">
    <property type="entry name" value="Polyketide_trans_af380"/>
</dbReference>
<dbReference type="InterPro" id="IPR002925">
    <property type="entry name" value="Dienelactn_hydro"/>
</dbReference>
<dbReference type="GO" id="GO:0016787">
    <property type="term" value="F:hydrolase activity"/>
    <property type="evidence" value="ECO:0007669"/>
    <property type="project" value="UniProtKB-KW"/>
</dbReference>
<dbReference type="Gene3D" id="1.10.10.800">
    <property type="match status" value="1"/>
</dbReference>
<dbReference type="Pfam" id="PF01738">
    <property type="entry name" value="DLH"/>
    <property type="match status" value="1"/>
</dbReference>
<proteinExistence type="predicted"/>
<dbReference type="PANTHER" id="PTHR47751:SF1">
    <property type="entry name" value="SUPERFAMILY HYDROLASE, PUTATIVE (AFU_ORTHOLOGUE AFUA_2G16580)-RELATED"/>
    <property type="match status" value="1"/>
</dbReference>
<dbReference type="RefSeq" id="WP_159674119.1">
    <property type="nucleotide sequence ID" value="NZ_JACMHY010000007.1"/>
</dbReference>
<dbReference type="PANTHER" id="PTHR47751">
    <property type="entry name" value="SUPERFAMILY HYDROLASE, PUTATIVE (AFU_ORTHOLOGUE AFUA_2G16580)-RELATED"/>
    <property type="match status" value="1"/>
</dbReference>
<comment type="caution">
    <text evidence="2">The sequence shown here is derived from an EMBL/GenBank/DDBJ whole genome shotgun (WGS) entry which is preliminary data.</text>
</comment>
<dbReference type="EMBL" id="JACMHY010000007">
    <property type="protein sequence ID" value="MBC2866924.1"/>
    <property type="molecule type" value="Genomic_DNA"/>
</dbReference>
<feature type="domain" description="Dienelactone hydrolase" evidence="1">
    <location>
        <begin position="25"/>
        <end position="130"/>
    </location>
</feature>
<keyword evidence="3" id="KW-1185">Reference proteome</keyword>
<name>A0A7X1I1D3_9ACTN</name>
<gene>
    <name evidence="2" type="ORF">H1R13_18710</name>
</gene>
<sequence>MEAITFPNGPITMAGNLCLPADFDPKGSYAAIVTVHPGGGVKEQTAGLYAEKLAEQGFVALAFDASYQGDSGGEPHFLEDPYARVEDVRAAVDHLQSLDYVDAERIGVLGVCAGGGYAVNAAMTDYRIKALTTVSAVNIGSGYRKGWYGADPDAAAVPTLQAAARQRTAEAEGADTAYIPYVPVEPDENTPRDMVEARDYYLTPRAQHPNAQNKKIFTRSISRIFTFDAFHLAEDLLTQPVLMVAGSDAGSLWHTTELHAKVRGPKKLVIVDGGTHMDFYDVPKYVDRAVEEAAPFFREHLAGSAADES</sequence>
<evidence type="ECO:0000259" key="1">
    <source>
        <dbReference type="Pfam" id="PF01738"/>
    </source>
</evidence>